<proteinExistence type="predicted"/>
<reference evidence="2" key="1">
    <citation type="journal article" date="2023" name="Science">
        <title>Elucidation of the pathway for biosynthesis of saponin adjuvants from the soapbark tree.</title>
        <authorList>
            <person name="Reed J."/>
            <person name="Orme A."/>
            <person name="El-Demerdash A."/>
            <person name="Owen C."/>
            <person name="Martin L.B.B."/>
            <person name="Misra R.C."/>
            <person name="Kikuchi S."/>
            <person name="Rejzek M."/>
            <person name="Martin A.C."/>
            <person name="Harkess A."/>
            <person name="Leebens-Mack J."/>
            <person name="Louveau T."/>
            <person name="Stephenson M.J."/>
            <person name="Osbourn A."/>
        </authorList>
    </citation>
    <scope>NUCLEOTIDE SEQUENCE</scope>
    <source>
        <strain evidence="2">S10</strain>
    </source>
</reference>
<dbReference type="KEGG" id="qsa:O6P43_002665"/>
<sequence length="235" mass="26493">MASLSCFVSDQEFKAFHRIDRELYTILVINLWRDTIESMQILALWLCRVRAMEGIMKITNEVCMRAVSDIMQQAILRNSSQTIVGNQMTMPVSTNQLLGHSDGLSGVRLGCGVGQNLTPQIEVPADDRTMFVTFSKGYPVYEWEVRDFLGRTYGDCVESLYMQEVQTNEQSLFARIVFHKASTIDGILRGRTKAKFTINGKHVWARKFLPKRTKSSVLQQMPPQSEADSPGSAGS</sequence>
<evidence type="ECO:0000256" key="1">
    <source>
        <dbReference type="SAM" id="MobiDB-lite"/>
    </source>
</evidence>
<name>A0AAD7QCY8_QUISA</name>
<gene>
    <name evidence="2" type="ORF">O6P43_002665</name>
</gene>
<evidence type="ECO:0000313" key="2">
    <source>
        <dbReference type="EMBL" id="KAJ7979245.1"/>
    </source>
</evidence>
<organism evidence="2 3">
    <name type="scientific">Quillaja saponaria</name>
    <name type="common">Soap bark tree</name>
    <dbReference type="NCBI Taxonomy" id="32244"/>
    <lineage>
        <taxon>Eukaryota</taxon>
        <taxon>Viridiplantae</taxon>
        <taxon>Streptophyta</taxon>
        <taxon>Embryophyta</taxon>
        <taxon>Tracheophyta</taxon>
        <taxon>Spermatophyta</taxon>
        <taxon>Magnoliopsida</taxon>
        <taxon>eudicotyledons</taxon>
        <taxon>Gunneridae</taxon>
        <taxon>Pentapetalae</taxon>
        <taxon>rosids</taxon>
        <taxon>fabids</taxon>
        <taxon>Fabales</taxon>
        <taxon>Quillajaceae</taxon>
        <taxon>Quillaja</taxon>
    </lineage>
</organism>
<protein>
    <submittedName>
        <fullName evidence="2">Rho guanine nucleotide exchange factor</fullName>
    </submittedName>
</protein>
<feature type="region of interest" description="Disordered" evidence="1">
    <location>
        <begin position="214"/>
        <end position="235"/>
    </location>
</feature>
<dbReference type="Proteomes" id="UP001163823">
    <property type="component" value="Chromosome 2"/>
</dbReference>
<comment type="caution">
    <text evidence="2">The sequence shown here is derived from an EMBL/GenBank/DDBJ whole genome shotgun (WGS) entry which is preliminary data.</text>
</comment>
<dbReference type="PANTHER" id="PTHR33527">
    <property type="entry name" value="OS07G0274300 PROTEIN"/>
    <property type="match status" value="1"/>
</dbReference>
<dbReference type="PANTHER" id="PTHR33527:SF14">
    <property type="entry name" value="OS07G0274300 PROTEIN"/>
    <property type="match status" value="1"/>
</dbReference>
<dbReference type="EMBL" id="JARAOO010000002">
    <property type="protein sequence ID" value="KAJ7979245.1"/>
    <property type="molecule type" value="Genomic_DNA"/>
</dbReference>
<evidence type="ECO:0000313" key="3">
    <source>
        <dbReference type="Proteomes" id="UP001163823"/>
    </source>
</evidence>
<dbReference type="AlphaFoldDB" id="A0AAD7QCY8"/>
<feature type="compositionally biased region" description="Polar residues" evidence="1">
    <location>
        <begin position="215"/>
        <end position="227"/>
    </location>
</feature>
<keyword evidence="3" id="KW-1185">Reference proteome</keyword>
<accession>A0AAD7QCY8</accession>